<evidence type="ECO:0000256" key="7">
    <source>
        <dbReference type="RuleBase" id="RU000382"/>
    </source>
</evidence>
<dbReference type="GO" id="GO:0030170">
    <property type="term" value="F:pyridoxal phosphate binding"/>
    <property type="evidence" value="ECO:0007669"/>
    <property type="project" value="InterPro"/>
</dbReference>
<evidence type="ECO:0000256" key="2">
    <source>
        <dbReference type="ARBA" id="ARBA00009533"/>
    </source>
</evidence>
<dbReference type="PANTHER" id="PTHR11999:SF70">
    <property type="entry name" value="MIP05841P"/>
    <property type="match status" value="1"/>
</dbReference>
<dbReference type="InterPro" id="IPR015424">
    <property type="entry name" value="PyrdxlP-dep_Trfase"/>
</dbReference>
<evidence type="ECO:0000256" key="6">
    <source>
        <dbReference type="PIRSR" id="PIRSR602129-50"/>
    </source>
</evidence>
<evidence type="ECO:0000256" key="5">
    <source>
        <dbReference type="ARBA" id="ARBA00023239"/>
    </source>
</evidence>
<evidence type="ECO:0000256" key="4">
    <source>
        <dbReference type="ARBA" id="ARBA00022898"/>
    </source>
</evidence>
<dbReference type="SUPFAM" id="SSF53383">
    <property type="entry name" value="PLP-dependent transferases"/>
    <property type="match status" value="1"/>
</dbReference>
<evidence type="ECO:0000313" key="9">
    <source>
        <dbReference type="Proteomes" id="UP000276603"/>
    </source>
</evidence>
<keyword evidence="4 6" id="KW-0663">Pyridoxal phosphate</keyword>
<dbReference type="Gene3D" id="3.40.640.10">
    <property type="entry name" value="Type I PLP-dependent aspartate aminotransferase-like (Major domain)"/>
    <property type="match status" value="1"/>
</dbReference>
<dbReference type="AlphaFoldDB" id="A0A3B0C9H6"/>
<evidence type="ECO:0000313" key="8">
    <source>
        <dbReference type="EMBL" id="RKN81601.1"/>
    </source>
</evidence>
<dbReference type="PRINTS" id="PR00800">
    <property type="entry name" value="YHDCRBOXLASE"/>
</dbReference>
<dbReference type="OrthoDB" id="9803665at2"/>
<keyword evidence="9" id="KW-1185">Reference proteome</keyword>
<comment type="cofactor">
    <cofactor evidence="1 6 7">
        <name>pyridoxal 5'-phosphate</name>
        <dbReference type="ChEBI" id="CHEBI:597326"/>
    </cofactor>
</comment>
<sequence>MNEKTSDESFETLDPKDWEKSRALMHQMVDDAFDYVSKVRDRKIWQDMPPETLESFTTSVPRQPNNAKAVYEDFVQHVLPYNMGNLHPRFWAWYMGNGTISGIMGDFWASVMNPNLGGGNHAAHKVEEQVINWMKEIIGFPETASGLLVSGGSMANFTGLAIARNAKCGYDIRKEGLRPEDSGKMRVYASSEIHSCNQKALELLGLGADSLQKIPVNADYTINLEALVTQIKKDWEIGLRPFCVIGTPGTVNTGAIDDLNRLADICEAEDLWFHLDGAIGAIAMLSPEVKSQLAGIERAHSVALDLHKWLHMPFESGCVLVKDQKMHKDTFSLIPEYLAKNTRGIASGDNWFSEYGLQLSRRFRALKVWMSLKEHGTERFGRMITRNVEQAHYLGTLIDSHENLELIAPIGLDIVCFRYNPGGLTLEALNVLNKEIKLQLEERAIALPGYTTLENSYCIRVAIANHRSTDEDFDELVKSVLELGKELH</sequence>
<dbReference type="InterPro" id="IPR015422">
    <property type="entry name" value="PyrdxlP-dep_Trfase_small"/>
</dbReference>
<reference evidence="8 9" key="1">
    <citation type="submission" date="2018-10" db="EMBL/GenBank/DDBJ databases">
        <title>Ulvibacterium marinum gen. nov., sp. nov., a novel marine bacterium of the family Flavobacteriaceae, isolated from a culture of the green alga Ulva prolifera.</title>
        <authorList>
            <person name="Zhang Z."/>
        </authorList>
    </citation>
    <scope>NUCLEOTIDE SEQUENCE [LARGE SCALE GENOMIC DNA]</scope>
    <source>
        <strain evidence="8 9">CCMM003</strain>
    </source>
</reference>
<dbReference type="Pfam" id="PF00282">
    <property type="entry name" value="Pyridoxal_deC"/>
    <property type="match status" value="1"/>
</dbReference>
<accession>A0A3B0C9H6</accession>
<dbReference type="EMBL" id="RBCJ01000002">
    <property type="protein sequence ID" value="RKN81601.1"/>
    <property type="molecule type" value="Genomic_DNA"/>
</dbReference>
<dbReference type="Gene3D" id="1.20.1340.10">
    <property type="entry name" value="dopa decarboxylase, N-terminal domain"/>
    <property type="match status" value="1"/>
</dbReference>
<dbReference type="InterPro" id="IPR010977">
    <property type="entry name" value="Aromatic_deC"/>
</dbReference>
<keyword evidence="5 7" id="KW-0456">Lyase</keyword>
<dbReference type="Gene3D" id="3.90.1150.10">
    <property type="entry name" value="Aspartate Aminotransferase, domain 1"/>
    <property type="match status" value="1"/>
</dbReference>
<dbReference type="InterPro" id="IPR015421">
    <property type="entry name" value="PyrdxlP-dep_Trfase_major"/>
</dbReference>
<dbReference type="RefSeq" id="WP_120711756.1">
    <property type="nucleotide sequence ID" value="NZ_RBCJ01000002.1"/>
</dbReference>
<feature type="modified residue" description="N6-(pyridoxal phosphate)lysine" evidence="6">
    <location>
        <position position="308"/>
    </location>
</feature>
<protein>
    <submittedName>
        <fullName evidence="8">Amino acid decarboxylase</fullName>
    </submittedName>
</protein>
<comment type="similarity">
    <text evidence="2 7">Belongs to the group II decarboxylase family.</text>
</comment>
<dbReference type="GO" id="GO:0006520">
    <property type="term" value="P:amino acid metabolic process"/>
    <property type="evidence" value="ECO:0007669"/>
    <property type="project" value="InterPro"/>
</dbReference>
<dbReference type="GO" id="GO:0016831">
    <property type="term" value="F:carboxy-lyase activity"/>
    <property type="evidence" value="ECO:0007669"/>
    <property type="project" value="UniProtKB-KW"/>
</dbReference>
<dbReference type="Proteomes" id="UP000276603">
    <property type="component" value="Unassembled WGS sequence"/>
</dbReference>
<gene>
    <name evidence="8" type="ORF">D7Z94_11890</name>
</gene>
<keyword evidence="3" id="KW-0210">Decarboxylase</keyword>
<evidence type="ECO:0000256" key="3">
    <source>
        <dbReference type="ARBA" id="ARBA00022793"/>
    </source>
</evidence>
<dbReference type="GO" id="GO:0019752">
    <property type="term" value="P:carboxylic acid metabolic process"/>
    <property type="evidence" value="ECO:0007669"/>
    <property type="project" value="InterPro"/>
</dbReference>
<evidence type="ECO:0000256" key="1">
    <source>
        <dbReference type="ARBA" id="ARBA00001933"/>
    </source>
</evidence>
<organism evidence="8 9">
    <name type="scientific">Ulvibacterium marinum</name>
    <dbReference type="NCBI Taxonomy" id="2419782"/>
    <lineage>
        <taxon>Bacteria</taxon>
        <taxon>Pseudomonadati</taxon>
        <taxon>Bacteroidota</taxon>
        <taxon>Flavobacteriia</taxon>
        <taxon>Flavobacteriales</taxon>
        <taxon>Flavobacteriaceae</taxon>
        <taxon>Ulvibacterium</taxon>
    </lineage>
</organism>
<dbReference type="PANTHER" id="PTHR11999">
    <property type="entry name" value="GROUP II PYRIDOXAL-5-PHOSPHATE DECARBOXYLASE"/>
    <property type="match status" value="1"/>
</dbReference>
<name>A0A3B0C9H6_9FLAO</name>
<dbReference type="InterPro" id="IPR002129">
    <property type="entry name" value="PyrdxlP-dep_de-COase"/>
</dbReference>
<comment type="caution">
    <text evidence="8">The sequence shown here is derived from an EMBL/GenBank/DDBJ whole genome shotgun (WGS) entry which is preliminary data.</text>
</comment>
<proteinExistence type="inferred from homology"/>